<comment type="caution">
    <text evidence="1">The sequence shown here is derived from an EMBL/GenBank/DDBJ whole genome shotgun (WGS) entry which is preliminary data.</text>
</comment>
<evidence type="ECO:0000313" key="1">
    <source>
        <dbReference type="EMBL" id="GBP15783.1"/>
    </source>
</evidence>
<accession>A0A4C1TP78</accession>
<name>A0A4C1TP78_EUMVA</name>
<dbReference type="OrthoDB" id="426210at2759"/>
<keyword evidence="2" id="KW-1185">Reference proteome</keyword>
<dbReference type="EMBL" id="BGZK01000074">
    <property type="protein sequence ID" value="GBP15783.1"/>
    <property type="molecule type" value="Genomic_DNA"/>
</dbReference>
<dbReference type="AlphaFoldDB" id="A0A4C1TP78"/>
<sequence length="126" mass="14530">MQKIDWSMVLSSEDVNECVESFYRIVKDIVATNTALTRKLRTQYPTWFSKPLLQYECEMQREIKALDINKGAGPDGLPSLQINTIGDELINPLHVKQELFLMPGKWHTSYLFINMVTNVVVPITDR</sequence>
<organism evidence="1 2">
    <name type="scientific">Eumeta variegata</name>
    <name type="common">Bagworm moth</name>
    <name type="synonym">Eumeta japonica</name>
    <dbReference type="NCBI Taxonomy" id="151549"/>
    <lineage>
        <taxon>Eukaryota</taxon>
        <taxon>Metazoa</taxon>
        <taxon>Ecdysozoa</taxon>
        <taxon>Arthropoda</taxon>
        <taxon>Hexapoda</taxon>
        <taxon>Insecta</taxon>
        <taxon>Pterygota</taxon>
        <taxon>Neoptera</taxon>
        <taxon>Endopterygota</taxon>
        <taxon>Lepidoptera</taxon>
        <taxon>Glossata</taxon>
        <taxon>Ditrysia</taxon>
        <taxon>Tineoidea</taxon>
        <taxon>Psychidae</taxon>
        <taxon>Oiketicinae</taxon>
        <taxon>Eumeta</taxon>
    </lineage>
</organism>
<dbReference type="Proteomes" id="UP000299102">
    <property type="component" value="Unassembled WGS sequence"/>
</dbReference>
<proteinExistence type="predicted"/>
<protein>
    <submittedName>
        <fullName evidence="1">Uncharacterized protein</fullName>
    </submittedName>
</protein>
<evidence type="ECO:0000313" key="2">
    <source>
        <dbReference type="Proteomes" id="UP000299102"/>
    </source>
</evidence>
<gene>
    <name evidence="1" type="ORF">EVAR_93964_1</name>
</gene>
<reference evidence="1 2" key="1">
    <citation type="journal article" date="2019" name="Commun. Biol.">
        <title>The bagworm genome reveals a unique fibroin gene that provides high tensile strength.</title>
        <authorList>
            <person name="Kono N."/>
            <person name="Nakamura H."/>
            <person name="Ohtoshi R."/>
            <person name="Tomita M."/>
            <person name="Numata K."/>
            <person name="Arakawa K."/>
        </authorList>
    </citation>
    <scope>NUCLEOTIDE SEQUENCE [LARGE SCALE GENOMIC DNA]</scope>
</reference>